<dbReference type="Proteomes" id="UP001281003">
    <property type="component" value="Unassembled WGS sequence"/>
</dbReference>
<dbReference type="PANTHER" id="PTHR33112:SF1">
    <property type="entry name" value="HETEROKARYON INCOMPATIBILITY DOMAIN-CONTAINING PROTEIN"/>
    <property type="match status" value="1"/>
</dbReference>
<accession>A0AAE0NV92</accession>
<dbReference type="EMBL" id="JAUTDP010000016">
    <property type="protein sequence ID" value="KAK3388378.1"/>
    <property type="molecule type" value="Genomic_DNA"/>
</dbReference>
<sequence length="748" mass="84974">MADSPPQSEGLCLQCIEIMNSIGNKNKKSLSVRSWRTLQLYCNVAGGYEEVTGINPASWPPRDAWKVTADLSQDCPLCVFFADCALAIGIKQQALVSGEKALFARLIPYSFTIGLPTSFSFWSKERTSITDTRVLELIKDDGDRSCRSSSADYGPSSWPETHLVILTQTSGGQDQISDTVDHQIVSEWLSYCQSTHDSCTTTHSVPFHTIIPGLHLIDCDNGSIIPAETMATSRYVTLSYVWGSGPVDLETMESSTAAPVLPDTSRLPRVISDAMEVVRRLGYKYLWVDRYCIPQGNSRVKHLQIQSMGKIYSLSDLTIVAAAGDNAEYGLPGVSCPPHVPQLWTTVARGDLRQSLIYFQPPNNAIGHSVWASRGWTYQEALLSRRRLVFTDRNVFFQCQSVETVGPAPYPDPGRPGRFSMPDPVFPPVVKTRTGNSDAWPLSIWGRISDFVKRTLSYEEDTLNAMQGIFGVWRESHAMWFLYGLPVLQQDDFELDMDPPGTYCFPPRRYDARCNALLHGLLWRDIWDRVSPGASHRPERPRRVLFPSWTWAGWRSTNRPLSVWSSGELNSRVFMTPNFEPLRVAFSFRHETLDWVKHKQEILRRSDASYFPTYIVLRGAQVFDATITCKTEVDWGRQSFDWDFSSPPFLENMQRHHVGDKSMQSAQIPPGLFEKVEGGHQRLVALPLFTGPESYRYSLHILVMQQVAEDDDGPIFERVTCFTLWRKYFMADIWPPKFELREMEVRLR</sequence>
<protein>
    <submittedName>
        <fullName evidence="2">Heterokaryon incompatibility protein-domain-containing protein</fullName>
    </submittedName>
</protein>
<evidence type="ECO:0000313" key="2">
    <source>
        <dbReference type="EMBL" id="KAK3388378.1"/>
    </source>
</evidence>
<comment type="caution">
    <text evidence="2">The sequence shown here is derived from an EMBL/GenBank/DDBJ whole genome shotgun (WGS) entry which is preliminary data.</text>
</comment>
<keyword evidence="3" id="KW-1185">Reference proteome</keyword>
<reference evidence="2" key="2">
    <citation type="submission" date="2023-07" db="EMBL/GenBank/DDBJ databases">
        <authorList>
            <consortium name="Lawrence Berkeley National Laboratory"/>
            <person name="Haridas S."/>
            <person name="Hensen N."/>
            <person name="Bonometti L."/>
            <person name="Westerberg I."/>
            <person name="Brannstrom I.O."/>
            <person name="Guillou S."/>
            <person name="Cros-Aarteil S."/>
            <person name="Calhoun S."/>
            <person name="Kuo A."/>
            <person name="Mondo S."/>
            <person name="Pangilinan J."/>
            <person name="Riley R."/>
            <person name="LaButti K."/>
            <person name="Andreopoulos B."/>
            <person name="Lipzen A."/>
            <person name="Chen C."/>
            <person name="Yanf M."/>
            <person name="Daum C."/>
            <person name="Ng V."/>
            <person name="Clum A."/>
            <person name="Steindorff A."/>
            <person name="Ohm R."/>
            <person name="Martin F."/>
            <person name="Silar P."/>
            <person name="Natvig D."/>
            <person name="Lalanne C."/>
            <person name="Gautier V."/>
            <person name="Ament-velasquez S.L."/>
            <person name="Kruys A."/>
            <person name="Hutchinson M.I."/>
            <person name="Powell A.J."/>
            <person name="Barry K."/>
            <person name="Miller A.N."/>
            <person name="Grigoriev I.V."/>
            <person name="Debuchy R."/>
            <person name="Gladieux P."/>
            <person name="Thoren M.H."/>
            <person name="Johannesson H."/>
        </authorList>
    </citation>
    <scope>NUCLEOTIDE SEQUENCE</scope>
    <source>
        <strain evidence="2">FGSC 1904</strain>
    </source>
</reference>
<dbReference type="PANTHER" id="PTHR33112">
    <property type="entry name" value="DOMAIN PROTEIN, PUTATIVE-RELATED"/>
    <property type="match status" value="1"/>
</dbReference>
<feature type="domain" description="Heterokaryon incompatibility" evidence="1">
    <location>
        <begin position="235"/>
        <end position="380"/>
    </location>
</feature>
<evidence type="ECO:0000259" key="1">
    <source>
        <dbReference type="Pfam" id="PF06985"/>
    </source>
</evidence>
<reference evidence="2" key="1">
    <citation type="journal article" date="2023" name="Mol. Phylogenet. Evol.">
        <title>Genome-scale phylogeny and comparative genomics of the fungal order Sordariales.</title>
        <authorList>
            <person name="Hensen N."/>
            <person name="Bonometti L."/>
            <person name="Westerberg I."/>
            <person name="Brannstrom I.O."/>
            <person name="Guillou S."/>
            <person name="Cros-Aarteil S."/>
            <person name="Calhoun S."/>
            <person name="Haridas S."/>
            <person name="Kuo A."/>
            <person name="Mondo S."/>
            <person name="Pangilinan J."/>
            <person name="Riley R."/>
            <person name="LaButti K."/>
            <person name="Andreopoulos B."/>
            <person name="Lipzen A."/>
            <person name="Chen C."/>
            <person name="Yan M."/>
            <person name="Daum C."/>
            <person name="Ng V."/>
            <person name="Clum A."/>
            <person name="Steindorff A."/>
            <person name="Ohm R.A."/>
            <person name="Martin F."/>
            <person name="Silar P."/>
            <person name="Natvig D.O."/>
            <person name="Lalanne C."/>
            <person name="Gautier V."/>
            <person name="Ament-Velasquez S.L."/>
            <person name="Kruys A."/>
            <person name="Hutchinson M.I."/>
            <person name="Powell A.J."/>
            <person name="Barry K."/>
            <person name="Miller A.N."/>
            <person name="Grigoriev I.V."/>
            <person name="Debuchy R."/>
            <person name="Gladieux P."/>
            <person name="Hiltunen Thoren M."/>
            <person name="Johannesson H."/>
        </authorList>
    </citation>
    <scope>NUCLEOTIDE SEQUENCE</scope>
    <source>
        <strain evidence="2">FGSC 1904</strain>
    </source>
</reference>
<dbReference type="InterPro" id="IPR010730">
    <property type="entry name" value="HET"/>
</dbReference>
<organism evidence="2 3">
    <name type="scientific">Sordaria brevicollis</name>
    <dbReference type="NCBI Taxonomy" id="83679"/>
    <lineage>
        <taxon>Eukaryota</taxon>
        <taxon>Fungi</taxon>
        <taxon>Dikarya</taxon>
        <taxon>Ascomycota</taxon>
        <taxon>Pezizomycotina</taxon>
        <taxon>Sordariomycetes</taxon>
        <taxon>Sordariomycetidae</taxon>
        <taxon>Sordariales</taxon>
        <taxon>Sordariaceae</taxon>
        <taxon>Sordaria</taxon>
    </lineage>
</organism>
<gene>
    <name evidence="2" type="ORF">B0T20DRAFT_104285</name>
</gene>
<name>A0AAE0NV92_SORBR</name>
<dbReference type="Pfam" id="PF06985">
    <property type="entry name" value="HET"/>
    <property type="match status" value="1"/>
</dbReference>
<proteinExistence type="predicted"/>
<evidence type="ECO:0000313" key="3">
    <source>
        <dbReference type="Proteomes" id="UP001281003"/>
    </source>
</evidence>
<dbReference type="AlphaFoldDB" id="A0AAE0NV92"/>